<accession>A0ABQ7GY39</accession>
<dbReference type="InterPro" id="IPR013785">
    <property type="entry name" value="Aldolase_TIM"/>
</dbReference>
<feature type="domain" description="Pyruvate carboxyltransferase" evidence="7">
    <location>
        <begin position="35"/>
        <end position="290"/>
    </location>
</feature>
<dbReference type="SUPFAM" id="SSF51569">
    <property type="entry name" value="Aldolase"/>
    <property type="match status" value="1"/>
</dbReference>
<evidence type="ECO:0000259" key="7">
    <source>
        <dbReference type="PROSITE" id="PS50991"/>
    </source>
</evidence>
<dbReference type="EC" id="4.1.3.4" evidence="3"/>
<evidence type="ECO:0000313" key="9">
    <source>
        <dbReference type="Proteomes" id="UP000815325"/>
    </source>
</evidence>
<protein>
    <recommendedName>
        <fullName evidence="3">hydroxymethylglutaryl-CoA lyase</fullName>
        <ecNumber evidence="3">4.1.3.4</ecNumber>
    </recommendedName>
</protein>
<dbReference type="InterPro" id="IPR043594">
    <property type="entry name" value="HMGL"/>
</dbReference>
<comment type="catalytic activity">
    <reaction evidence="6">
        <text>(3S)-3-hydroxy-3-methylglutaryl-CoA = acetoacetate + acetyl-CoA</text>
        <dbReference type="Rhea" id="RHEA:24404"/>
        <dbReference type="ChEBI" id="CHEBI:13705"/>
        <dbReference type="ChEBI" id="CHEBI:43074"/>
        <dbReference type="ChEBI" id="CHEBI:57288"/>
        <dbReference type="EC" id="4.1.3.4"/>
    </reaction>
</comment>
<name>A0ABQ7GY39_DUNSA</name>
<evidence type="ECO:0000256" key="1">
    <source>
        <dbReference type="ARBA" id="ARBA00005143"/>
    </source>
</evidence>
<dbReference type="EMBL" id="MU069541">
    <property type="protein sequence ID" value="KAF5839518.1"/>
    <property type="molecule type" value="Genomic_DNA"/>
</dbReference>
<keyword evidence="5" id="KW-0456">Lyase</keyword>
<dbReference type="Proteomes" id="UP000815325">
    <property type="component" value="Unassembled WGS sequence"/>
</dbReference>
<evidence type="ECO:0000256" key="6">
    <source>
        <dbReference type="ARBA" id="ARBA00049877"/>
    </source>
</evidence>
<evidence type="ECO:0000313" key="8">
    <source>
        <dbReference type="EMBL" id="KAF5839518.1"/>
    </source>
</evidence>
<evidence type="ECO:0000256" key="3">
    <source>
        <dbReference type="ARBA" id="ARBA00012910"/>
    </source>
</evidence>
<dbReference type="Gene3D" id="3.20.20.70">
    <property type="entry name" value="Aldolase class I"/>
    <property type="match status" value="1"/>
</dbReference>
<dbReference type="InterPro" id="IPR000891">
    <property type="entry name" value="PYR_CT"/>
</dbReference>
<dbReference type="PANTHER" id="PTHR42738:SF7">
    <property type="entry name" value="HYDROXYMETHYLGLUTARYL-COA LYASE"/>
    <property type="match status" value="1"/>
</dbReference>
<organism evidence="8 9">
    <name type="scientific">Dunaliella salina</name>
    <name type="common">Green alga</name>
    <name type="synonym">Protococcus salinus</name>
    <dbReference type="NCBI Taxonomy" id="3046"/>
    <lineage>
        <taxon>Eukaryota</taxon>
        <taxon>Viridiplantae</taxon>
        <taxon>Chlorophyta</taxon>
        <taxon>core chlorophytes</taxon>
        <taxon>Chlorophyceae</taxon>
        <taxon>CS clade</taxon>
        <taxon>Chlamydomonadales</taxon>
        <taxon>Dunaliellaceae</taxon>
        <taxon>Dunaliella</taxon>
    </lineage>
</organism>
<dbReference type="CDD" id="cd07938">
    <property type="entry name" value="DRE_TIM_HMGL"/>
    <property type="match status" value="1"/>
</dbReference>
<evidence type="ECO:0000256" key="2">
    <source>
        <dbReference type="ARBA" id="ARBA00009405"/>
    </source>
</evidence>
<keyword evidence="9" id="KW-1185">Reference proteome</keyword>
<evidence type="ECO:0000256" key="5">
    <source>
        <dbReference type="ARBA" id="ARBA00023239"/>
    </source>
</evidence>
<keyword evidence="4" id="KW-0479">Metal-binding</keyword>
<dbReference type="Pfam" id="PF00682">
    <property type="entry name" value="HMGL-like"/>
    <property type="match status" value="1"/>
</dbReference>
<gene>
    <name evidence="8" type="ORF">DUNSADRAFT_589</name>
</gene>
<dbReference type="PANTHER" id="PTHR42738">
    <property type="entry name" value="HYDROXYMETHYLGLUTARYL-COA LYASE"/>
    <property type="match status" value="1"/>
</dbReference>
<comment type="caution">
    <text evidence="8">The sequence shown here is derived from an EMBL/GenBank/DDBJ whole genome shotgun (WGS) entry which is preliminary data.</text>
</comment>
<dbReference type="PROSITE" id="PS50991">
    <property type="entry name" value="PYR_CT"/>
    <property type="match status" value="1"/>
</dbReference>
<sequence length="318" mass="33707">MLSSLCHTVQHLPKTARAAQISCRALFSAQLPQDVMLYEVGPRDGLQNEKQNISTDIKVEFINKLSASGLKAIEATSFVSPKWVPQLADGADVMAKINKQTGVRYPVLTPNIRGLENAVKAGVKEVAIFGAASEAFSKKNINCSIDESLKRFEEVVSAAKKEGVDVRGYVSCAVDCPYSGKVDPKAAAAVAGALDGMGCYEVHVANMFSATLRVVPASRLAAHCHDTYGQAIANIYQSLLMGIRTLDTSIAGLGGCPYAKGAAGNVATEDVLFLLDGLGIKHGVDLERILDASKFISTYLGRPSASKAAQAFLAKRTA</sequence>
<dbReference type="NCBIfam" id="NF004283">
    <property type="entry name" value="PRK05692.1"/>
    <property type="match status" value="1"/>
</dbReference>
<comment type="similarity">
    <text evidence="2">Belongs to the HMG-CoA lyase family.</text>
</comment>
<evidence type="ECO:0000256" key="4">
    <source>
        <dbReference type="ARBA" id="ARBA00022723"/>
    </source>
</evidence>
<proteinExistence type="inferred from homology"/>
<reference evidence="8" key="1">
    <citation type="submission" date="2017-08" db="EMBL/GenBank/DDBJ databases">
        <authorList>
            <person name="Polle J.E."/>
            <person name="Barry K."/>
            <person name="Cushman J."/>
            <person name="Schmutz J."/>
            <person name="Tran D."/>
            <person name="Hathwaick L.T."/>
            <person name="Yim W.C."/>
            <person name="Jenkins J."/>
            <person name="Mckie-Krisberg Z.M."/>
            <person name="Prochnik S."/>
            <person name="Lindquist E."/>
            <person name="Dockter R.B."/>
            <person name="Adam C."/>
            <person name="Molina H."/>
            <person name="Bunkerborg J."/>
            <person name="Jin E."/>
            <person name="Buchheim M."/>
            <person name="Magnuson J."/>
        </authorList>
    </citation>
    <scope>NUCLEOTIDE SEQUENCE</scope>
    <source>
        <strain evidence="8">CCAP 19/18</strain>
    </source>
</reference>
<comment type="pathway">
    <text evidence="1">Metabolic intermediate metabolism; (S)-3-hydroxy-3-methylglutaryl-CoA degradation; acetoacetate from (S)-3-hydroxy-3-methylglutaryl-CoA: step 1/1.</text>
</comment>